<keyword evidence="2" id="KW-0560">Oxidoreductase</keyword>
<dbReference type="PRINTS" id="PR00080">
    <property type="entry name" value="SDRFAMILY"/>
</dbReference>
<dbReference type="InterPro" id="IPR036291">
    <property type="entry name" value="NAD(P)-bd_dom_sf"/>
</dbReference>
<dbReference type="PRINTS" id="PR00081">
    <property type="entry name" value="GDHRDH"/>
</dbReference>
<dbReference type="GO" id="GO:0016616">
    <property type="term" value="F:oxidoreductase activity, acting on the CH-OH group of donors, NAD or NADP as acceptor"/>
    <property type="evidence" value="ECO:0007669"/>
    <property type="project" value="UniProtKB-ARBA"/>
</dbReference>
<evidence type="ECO:0000256" key="2">
    <source>
        <dbReference type="ARBA" id="ARBA00023002"/>
    </source>
</evidence>
<dbReference type="Pfam" id="PF00106">
    <property type="entry name" value="adh_short"/>
    <property type="match status" value="1"/>
</dbReference>
<comment type="similarity">
    <text evidence="1 3">Belongs to the short-chain dehydrogenases/reductases (SDR) family.</text>
</comment>
<proteinExistence type="inferred from homology"/>
<dbReference type="OrthoDB" id="1933717at2759"/>
<gene>
    <name evidence="4" type="ORF">FF38_09615</name>
</gene>
<sequence>MSQFWQTKVAVITGASSGIGAKIALKLANAGVIVIGLARRTNLIDDLSKDIEGDGKIVSHHCDLNKEDSILEAFNMIRTTYGTISILICNAGIIKANFLTESTSKELKDLYDLNVYATTICLREGLKLMATATKGHIIVMNSILGHRIPDVPVPLFSVYPATKHAITGLCQTVRQEIHFLKLNIKLTSINPGLVDTDFLNVYSQSMADLPKLSAEDVAQAVYYALETPNHVQVEDITLQAMRRHGVDND</sequence>
<dbReference type="OMA" id="SILICNA"/>
<keyword evidence="5" id="KW-1185">Reference proteome</keyword>
<comment type="caution">
    <text evidence="4">The sequence shown here is derived from an EMBL/GenBank/DDBJ whole genome shotgun (WGS) entry which is preliminary data.</text>
</comment>
<reference evidence="4 5" key="1">
    <citation type="journal article" date="2015" name="Nat. Commun.">
        <title>Lucilia cuprina genome unlocks parasitic fly biology to underpin future interventions.</title>
        <authorList>
            <person name="Anstead C.A."/>
            <person name="Korhonen P.K."/>
            <person name="Young N.D."/>
            <person name="Hall R.S."/>
            <person name="Jex A.R."/>
            <person name="Murali S.C."/>
            <person name="Hughes D.S."/>
            <person name="Lee S.F."/>
            <person name="Perry T."/>
            <person name="Stroehlein A.J."/>
            <person name="Ansell B.R."/>
            <person name="Breugelmans B."/>
            <person name="Hofmann A."/>
            <person name="Qu J."/>
            <person name="Dugan S."/>
            <person name="Lee S.L."/>
            <person name="Chao H."/>
            <person name="Dinh H."/>
            <person name="Han Y."/>
            <person name="Doddapaneni H.V."/>
            <person name="Worley K.C."/>
            <person name="Muzny D.M."/>
            <person name="Ioannidis P."/>
            <person name="Waterhouse R.M."/>
            <person name="Zdobnov E.M."/>
            <person name="James P.J."/>
            <person name="Bagnall N.H."/>
            <person name="Kotze A.C."/>
            <person name="Gibbs R.A."/>
            <person name="Richards S."/>
            <person name="Batterham P."/>
            <person name="Gasser R.B."/>
        </authorList>
    </citation>
    <scope>NUCLEOTIDE SEQUENCE [LARGE SCALE GENOMIC DNA]</scope>
    <source>
        <strain evidence="4 5">LS</strain>
        <tissue evidence="4">Full body</tissue>
    </source>
</reference>
<dbReference type="EMBL" id="JRES01001133">
    <property type="protein sequence ID" value="KNC25262.1"/>
    <property type="molecule type" value="Genomic_DNA"/>
</dbReference>
<evidence type="ECO:0000256" key="1">
    <source>
        <dbReference type="ARBA" id="ARBA00006484"/>
    </source>
</evidence>
<evidence type="ECO:0000313" key="5">
    <source>
        <dbReference type="Proteomes" id="UP000037069"/>
    </source>
</evidence>
<dbReference type="Proteomes" id="UP000037069">
    <property type="component" value="Unassembled WGS sequence"/>
</dbReference>
<evidence type="ECO:0000313" key="4">
    <source>
        <dbReference type="EMBL" id="KNC25262.1"/>
    </source>
</evidence>
<accession>A0A0L0BYY4</accession>
<dbReference type="Gene3D" id="3.40.50.720">
    <property type="entry name" value="NAD(P)-binding Rossmann-like Domain"/>
    <property type="match status" value="1"/>
</dbReference>
<dbReference type="PANTHER" id="PTHR43115">
    <property type="entry name" value="DEHYDROGENASE/REDUCTASE SDR FAMILY MEMBER 11"/>
    <property type="match status" value="1"/>
</dbReference>
<dbReference type="FunFam" id="3.40.50.720:FF:000047">
    <property type="entry name" value="NADP-dependent L-serine/L-allo-threonine dehydrogenase"/>
    <property type="match status" value="1"/>
</dbReference>
<dbReference type="PANTHER" id="PTHR43115:SF4">
    <property type="entry name" value="DEHYDROGENASE_REDUCTASE SDR FAMILY MEMBER 11"/>
    <property type="match status" value="1"/>
</dbReference>
<dbReference type="InterPro" id="IPR002347">
    <property type="entry name" value="SDR_fam"/>
</dbReference>
<organism evidence="4 5">
    <name type="scientific">Lucilia cuprina</name>
    <name type="common">Green bottle fly</name>
    <name type="synonym">Australian sheep blowfly</name>
    <dbReference type="NCBI Taxonomy" id="7375"/>
    <lineage>
        <taxon>Eukaryota</taxon>
        <taxon>Metazoa</taxon>
        <taxon>Ecdysozoa</taxon>
        <taxon>Arthropoda</taxon>
        <taxon>Hexapoda</taxon>
        <taxon>Insecta</taxon>
        <taxon>Pterygota</taxon>
        <taxon>Neoptera</taxon>
        <taxon>Endopterygota</taxon>
        <taxon>Diptera</taxon>
        <taxon>Brachycera</taxon>
        <taxon>Muscomorpha</taxon>
        <taxon>Oestroidea</taxon>
        <taxon>Calliphoridae</taxon>
        <taxon>Luciliinae</taxon>
        <taxon>Lucilia</taxon>
    </lineage>
</organism>
<dbReference type="STRING" id="7375.A0A0L0BYY4"/>
<dbReference type="SUPFAM" id="SSF51735">
    <property type="entry name" value="NAD(P)-binding Rossmann-fold domains"/>
    <property type="match status" value="1"/>
</dbReference>
<name>A0A0L0BYY4_LUCCU</name>
<evidence type="ECO:0008006" key="6">
    <source>
        <dbReference type="Google" id="ProtNLM"/>
    </source>
</evidence>
<dbReference type="AlphaFoldDB" id="A0A0L0BYY4"/>
<evidence type="ECO:0000256" key="3">
    <source>
        <dbReference type="RuleBase" id="RU000363"/>
    </source>
</evidence>
<protein>
    <recommendedName>
        <fullName evidence="6">Dehydrogenase/reductase SDR family member 11</fullName>
    </recommendedName>
</protein>